<dbReference type="PANTHER" id="PTHR24205">
    <property type="entry name" value="FOUR AND A HALF LIM DOMAINS PROTEIN"/>
    <property type="match status" value="1"/>
</dbReference>
<evidence type="ECO:0000256" key="9">
    <source>
        <dbReference type="PROSITE-ProRule" id="PRU00125"/>
    </source>
</evidence>
<keyword evidence="4" id="KW-0677">Repeat</keyword>
<evidence type="ECO:0000256" key="3">
    <source>
        <dbReference type="ARBA" id="ARBA00022723"/>
    </source>
</evidence>
<dbReference type="GO" id="GO:0055120">
    <property type="term" value="C:striated muscle dense body"/>
    <property type="evidence" value="ECO:0007669"/>
    <property type="project" value="UniProtKB-ARBA"/>
</dbReference>
<feature type="domain" description="LIM zinc-binding" evidence="10">
    <location>
        <begin position="67"/>
        <end position="126"/>
    </location>
</feature>
<dbReference type="EMBL" id="GIIL01000095">
    <property type="protein sequence ID" value="NOV43821.1"/>
    <property type="molecule type" value="Transcribed_RNA"/>
</dbReference>
<dbReference type="GO" id="GO:0031430">
    <property type="term" value="C:M band"/>
    <property type="evidence" value="ECO:0007669"/>
    <property type="project" value="UniProtKB-SubCell"/>
</dbReference>
<evidence type="ECO:0000256" key="4">
    <source>
        <dbReference type="ARBA" id="ARBA00022737"/>
    </source>
</evidence>
<keyword evidence="3 9" id="KW-0479">Metal-binding</keyword>
<sequence length="180" mass="20076">MSATAPAISCDACHEVIHGKIVSALGKTWHPEHFKCDKCDKPIKGDTFNHHENKPWCQGCYTKHMLKSCHGCGKPITEKVIVAAGHHWHEEHFVCAACKKPLSGQPFFQKDNSNYCSKDYQAKFGSNCSGCKKPIEDSAIVALEGKWHQACFTCLNCKNPVTESTFHVRENRPLCTNCAK</sequence>
<dbReference type="PROSITE" id="PS50023">
    <property type="entry name" value="LIM_DOMAIN_2"/>
    <property type="match status" value="3"/>
</dbReference>
<reference evidence="11" key="1">
    <citation type="submission" date="2020-03" db="EMBL/GenBank/DDBJ databases">
        <title>Transcriptomic Profiling of the Digestive Tract of the Rat Flea, Xenopsylla cheopis, Following Blood Feeding and Infection with Yersinia pestis.</title>
        <authorList>
            <person name="Bland D.M."/>
            <person name="Martens C.A."/>
            <person name="Virtaneva K."/>
            <person name="Kanakabandi K."/>
            <person name="Long D."/>
            <person name="Rosenke R."/>
            <person name="Saturday G.A."/>
            <person name="Hoyt F.H."/>
            <person name="Bruno D.P."/>
            <person name="Ribeiro J.M.C."/>
            <person name="Hinnebusch J."/>
        </authorList>
    </citation>
    <scope>NUCLEOTIDE SEQUENCE</scope>
</reference>
<keyword evidence="5 9" id="KW-0862">Zinc</keyword>
<evidence type="ECO:0000256" key="7">
    <source>
        <dbReference type="ARBA" id="ARBA00023038"/>
    </source>
</evidence>
<dbReference type="PROSITE" id="PS00478">
    <property type="entry name" value="LIM_DOMAIN_1"/>
    <property type="match status" value="3"/>
</dbReference>
<feature type="domain" description="LIM zinc-binding" evidence="10">
    <location>
        <begin position="8"/>
        <end position="66"/>
    </location>
</feature>
<dbReference type="GO" id="GO:0005634">
    <property type="term" value="C:nucleus"/>
    <property type="evidence" value="ECO:0007669"/>
    <property type="project" value="TreeGrafter"/>
</dbReference>
<dbReference type="Pfam" id="PF00412">
    <property type="entry name" value="LIM"/>
    <property type="match status" value="3"/>
</dbReference>
<dbReference type="SMART" id="SM00132">
    <property type="entry name" value="LIM"/>
    <property type="match status" value="3"/>
</dbReference>
<dbReference type="GO" id="GO:0070161">
    <property type="term" value="C:anchoring junction"/>
    <property type="evidence" value="ECO:0007669"/>
    <property type="project" value="UniProtKB-SubCell"/>
</dbReference>
<feature type="domain" description="LIM zinc-binding" evidence="10">
    <location>
        <begin position="127"/>
        <end position="180"/>
    </location>
</feature>
<proteinExistence type="predicted"/>
<dbReference type="FunFam" id="2.10.110.10:FF:000008">
    <property type="entry name" value="Paxillin isoform 1"/>
    <property type="match status" value="1"/>
</dbReference>
<dbReference type="FunFam" id="2.10.110.10:FF:000009">
    <property type="entry name" value="Paxillin isoform 1"/>
    <property type="match status" value="1"/>
</dbReference>
<evidence type="ECO:0000256" key="8">
    <source>
        <dbReference type="ARBA" id="ARBA00037833"/>
    </source>
</evidence>
<name>A0A6M2DFC7_XENCH</name>
<evidence type="ECO:0000313" key="11">
    <source>
        <dbReference type="EMBL" id="NOV43821.1"/>
    </source>
</evidence>
<dbReference type="InterPro" id="IPR001781">
    <property type="entry name" value="Znf_LIM"/>
</dbReference>
<dbReference type="GO" id="GO:0030018">
    <property type="term" value="C:Z disc"/>
    <property type="evidence" value="ECO:0007669"/>
    <property type="project" value="TreeGrafter"/>
</dbReference>
<dbReference type="PANTHER" id="PTHR24205:SF16">
    <property type="entry name" value="GH01042P-RELATED"/>
    <property type="match status" value="1"/>
</dbReference>
<keyword evidence="7 9" id="KW-0440">LIM domain</keyword>
<organism evidence="11">
    <name type="scientific">Xenopsylla cheopis</name>
    <name type="common">Oriental rat flea</name>
    <name type="synonym">Pulex cheopis</name>
    <dbReference type="NCBI Taxonomy" id="163159"/>
    <lineage>
        <taxon>Eukaryota</taxon>
        <taxon>Metazoa</taxon>
        <taxon>Ecdysozoa</taxon>
        <taxon>Arthropoda</taxon>
        <taxon>Hexapoda</taxon>
        <taxon>Insecta</taxon>
        <taxon>Pterygota</taxon>
        <taxon>Neoptera</taxon>
        <taxon>Endopterygota</taxon>
        <taxon>Siphonaptera</taxon>
        <taxon>Pulicidae</taxon>
        <taxon>Xenopsyllinae</taxon>
        <taxon>Xenopsylla</taxon>
    </lineage>
</organism>
<accession>A0A6M2DFC7</accession>
<dbReference type="SUPFAM" id="SSF57716">
    <property type="entry name" value="Glucocorticoid receptor-like (DNA-binding domain)"/>
    <property type="match status" value="3"/>
</dbReference>
<protein>
    <submittedName>
        <fullName evidence="11">Putative adaptor protein enigma</fullName>
    </submittedName>
</protein>
<dbReference type="CDD" id="cd08368">
    <property type="entry name" value="LIM"/>
    <property type="match status" value="1"/>
</dbReference>
<dbReference type="Gene3D" id="2.10.110.10">
    <property type="entry name" value="Cysteine Rich Protein"/>
    <property type="match status" value="3"/>
</dbReference>
<evidence type="ECO:0000256" key="1">
    <source>
        <dbReference type="ARBA" id="ARBA00004282"/>
    </source>
</evidence>
<keyword evidence="6" id="KW-0965">Cell junction</keyword>
<dbReference type="GO" id="GO:0046872">
    <property type="term" value="F:metal ion binding"/>
    <property type="evidence" value="ECO:0007669"/>
    <property type="project" value="UniProtKB-KW"/>
</dbReference>
<evidence type="ECO:0000256" key="5">
    <source>
        <dbReference type="ARBA" id="ARBA00022833"/>
    </source>
</evidence>
<comment type="subcellular location">
    <subcellularLocation>
        <location evidence="1">Cell junction</location>
    </subcellularLocation>
    <subcellularLocation>
        <location evidence="8">Cytoplasm</location>
        <location evidence="8">Myofibril</location>
        <location evidence="8">Sarcomere</location>
        <location evidence="8">M line</location>
    </subcellularLocation>
</comment>
<dbReference type="AlphaFoldDB" id="A0A6M2DFC7"/>
<evidence type="ECO:0000256" key="2">
    <source>
        <dbReference type="ARBA" id="ARBA00022490"/>
    </source>
</evidence>
<evidence type="ECO:0000259" key="10">
    <source>
        <dbReference type="PROSITE" id="PS50023"/>
    </source>
</evidence>
<dbReference type="GO" id="GO:0003712">
    <property type="term" value="F:transcription coregulator activity"/>
    <property type="evidence" value="ECO:0007669"/>
    <property type="project" value="TreeGrafter"/>
</dbReference>
<keyword evidence="2" id="KW-0963">Cytoplasm</keyword>
<evidence type="ECO:0000256" key="6">
    <source>
        <dbReference type="ARBA" id="ARBA00022949"/>
    </source>
</evidence>